<evidence type="ECO:0000313" key="1">
    <source>
        <dbReference type="EMBL" id="CAF0800620.1"/>
    </source>
</evidence>
<dbReference type="Proteomes" id="UP000663845">
    <property type="component" value="Unassembled WGS sequence"/>
</dbReference>
<dbReference type="EMBL" id="CAJOAY010000065">
    <property type="protein sequence ID" value="CAF3517412.1"/>
    <property type="molecule type" value="Genomic_DNA"/>
</dbReference>
<organism evidence="1 5">
    <name type="scientific">Adineta steineri</name>
    <dbReference type="NCBI Taxonomy" id="433720"/>
    <lineage>
        <taxon>Eukaryota</taxon>
        <taxon>Metazoa</taxon>
        <taxon>Spiralia</taxon>
        <taxon>Gnathifera</taxon>
        <taxon>Rotifera</taxon>
        <taxon>Eurotatoria</taxon>
        <taxon>Bdelloidea</taxon>
        <taxon>Adinetida</taxon>
        <taxon>Adinetidae</taxon>
        <taxon>Adineta</taxon>
    </lineage>
</organism>
<sequence length="188" mass="22614">MLALFTVFEHLTNVRRLLNRFHFFHTSPIRSTTVVSTRTKSNEDILPNLISIDTDQQRDMLLGPILNTILSDKRINNFDEEFHDELQNQGYLARELDACLLEMREIERDILKLKQRQCYFYERYLDFIDKKDDLIEKFVEYYDQYSINNQVQSPTKHSRKQSSNKYEFNVPVSNRFALLKRQHTQDLQ</sequence>
<dbReference type="Proteomes" id="UP000663844">
    <property type="component" value="Unassembled WGS sequence"/>
</dbReference>
<evidence type="ECO:0000313" key="3">
    <source>
        <dbReference type="EMBL" id="CAF3517412.1"/>
    </source>
</evidence>
<evidence type="ECO:0000313" key="2">
    <source>
        <dbReference type="EMBL" id="CAF0969067.1"/>
    </source>
</evidence>
<name>A0A813SXI3_9BILA</name>
<evidence type="ECO:0000313" key="5">
    <source>
        <dbReference type="Proteomes" id="UP000663891"/>
    </source>
</evidence>
<dbReference type="EMBL" id="CAJOAZ010001873">
    <property type="protein sequence ID" value="CAF3867696.1"/>
    <property type="molecule type" value="Genomic_DNA"/>
</dbReference>
<gene>
    <name evidence="2" type="ORF">JYZ213_LOCUS14288</name>
    <name evidence="3" type="ORF">OKA104_LOCUS2398</name>
    <name evidence="4" type="ORF">OXD698_LOCUS22181</name>
    <name evidence="1" type="ORF">VCS650_LOCUS3994</name>
</gene>
<dbReference type="Proteomes" id="UP000663881">
    <property type="component" value="Unassembled WGS sequence"/>
</dbReference>
<dbReference type="EMBL" id="CAJNON010000022">
    <property type="protein sequence ID" value="CAF0800620.1"/>
    <property type="molecule type" value="Genomic_DNA"/>
</dbReference>
<dbReference type="Proteomes" id="UP000663891">
    <property type="component" value="Unassembled WGS sequence"/>
</dbReference>
<reference evidence="1" key="1">
    <citation type="submission" date="2021-02" db="EMBL/GenBank/DDBJ databases">
        <authorList>
            <person name="Nowell W R."/>
        </authorList>
    </citation>
    <scope>NUCLEOTIDE SEQUENCE</scope>
</reference>
<dbReference type="AlphaFoldDB" id="A0A813SXI3"/>
<dbReference type="OrthoDB" id="10014798at2759"/>
<accession>A0A813SXI3</accession>
<proteinExistence type="predicted"/>
<protein>
    <submittedName>
        <fullName evidence="1">Uncharacterized protein</fullName>
    </submittedName>
</protein>
<evidence type="ECO:0000313" key="4">
    <source>
        <dbReference type="EMBL" id="CAF3867696.1"/>
    </source>
</evidence>
<comment type="caution">
    <text evidence="1">The sequence shown here is derived from an EMBL/GenBank/DDBJ whole genome shotgun (WGS) entry which is preliminary data.</text>
</comment>
<dbReference type="EMBL" id="CAJNOG010000118">
    <property type="protein sequence ID" value="CAF0969067.1"/>
    <property type="molecule type" value="Genomic_DNA"/>
</dbReference>